<reference evidence="3 4" key="1">
    <citation type="submission" date="2018-12" db="EMBL/GenBank/DDBJ databases">
        <title>Croceicoccus ponticola sp. nov., a lipolytic bacterium isolated from seawater.</title>
        <authorList>
            <person name="Yoon J.-H."/>
        </authorList>
    </citation>
    <scope>NUCLEOTIDE SEQUENCE [LARGE SCALE GENOMIC DNA]</scope>
    <source>
        <strain evidence="3 4">GM-16</strain>
    </source>
</reference>
<evidence type="ECO:0000313" key="4">
    <source>
        <dbReference type="Proteomes" id="UP000283003"/>
    </source>
</evidence>
<feature type="region of interest" description="Disordered" evidence="1">
    <location>
        <begin position="181"/>
        <end position="208"/>
    </location>
</feature>
<feature type="domain" description="DUF5801" evidence="2">
    <location>
        <begin position="336"/>
        <end position="502"/>
    </location>
</feature>
<gene>
    <name evidence="3" type="ORF">EKN06_12950</name>
</gene>
<evidence type="ECO:0000313" key="3">
    <source>
        <dbReference type="EMBL" id="RVQ65441.1"/>
    </source>
</evidence>
<dbReference type="AlphaFoldDB" id="A0A437GUU8"/>
<organism evidence="3 4">
    <name type="scientific">Croceicoccus ponticola</name>
    <dbReference type="NCBI Taxonomy" id="2217664"/>
    <lineage>
        <taxon>Bacteria</taxon>
        <taxon>Pseudomonadati</taxon>
        <taxon>Pseudomonadota</taxon>
        <taxon>Alphaproteobacteria</taxon>
        <taxon>Sphingomonadales</taxon>
        <taxon>Erythrobacteraceae</taxon>
        <taxon>Croceicoccus</taxon>
    </lineage>
</organism>
<feature type="non-terminal residue" evidence="3">
    <location>
        <position position="705"/>
    </location>
</feature>
<evidence type="ECO:0000256" key="1">
    <source>
        <dbReference type="SAM" id="MobiDB-lite"/>
    </source>
</evidence>
<feature type="region of interest" description="Disordered" evidence="1">
    <location>
        <begin position="1"/>
        <end position="30"/>
    </location>
</feature>
<feature type="compositionally biased region" description="Polar residues" evidence="1">
    <location>
        <begin position="193"/>
        <end position="206"/>
    </location>
</feature>
<accession>A0A437GUU8</accession>
<keyword evidence="4" id="KW-1185">Reference proteome</keyword>
<dbReference type="Proteomes" id="UP000283003">
    <property type="component" value="Unassembled WGS sequence"/>
</dbReference>
<feature type="domain" description="DUF5801" evidence="2">
    <location>
        <begin position="526"/>
        <end position="694"/>
    </location>
</feature>
<proteinExistence type="predicted"/>
<comment type="caution">
    <text evidence="3">The sequence shown here is derived from an EMBL/GenBank/DDBJ whole genome shotgun (WGS) entry which is preliminary data.</text>
</comment>
<evidence type="ECO:0000259" key="2">
    <source>
        <dbReference type="Pfam" id="PF19116"/>
    </source>
</evidence>
<feature type="compositionally biased region" description="Polar residues" evidence="1">
    <location>
        <begin position="12"/>
        <end position="30"/>
    </location>
</feature>
<name>A0A437GUU8_9SPHN</name>
<dbReference type="OrthoDB" id="8335338at2"/>
<dbReference type="Pfam" id="PF19116">
    <property type="entry name" value="DUF5801"/>
    <property type="match status" value="2"/>
</dbReference>
<dbReference type="InterPro" id="IPR043824">
    <property type="entry name" value="DUF5801"/>
</dbReference>
<dbReference type="EMBL" id="RXOL01000007">
    <property type="protein sequence ID" value="RVQ65441.1"/>
    <property type="molecule type" value="Genomic_DNA"/>
</dbReference>
<protein>
    <recommendedName>
        <fullName evidence="2">DUF5801 domain-containing protein</fullName>
    </recommendedName>
</protein>
<sequence>MARMWGKKKMDFQSNGSNSENATSGLTEATPIFNGTSSVKRVIADPARENVLVLPAGVSLDDIDVRGDDLVIKLPDGTEMIVINGAIYMPEIVINGVTVPPMNLAALLDSDVPEPAAGNPRSSGGNFADAVNPIDPAYDIGDLLPYTELFFPEQQSEEIIPYVVNEPPENLPAFAVVSEEGLASGNPDGNPAGSDSTDSASFSGQFEFTDPNGDDLTYSISAPLDVFYAADGTEVVWSSETVDGIQTLTGTAGEGGDTVIHVVLNTATGEYDVFLDGPVFHGEIPGGDGNIEGAFDIVFPVTVDDGTESVPTSLTVTIEDDSPEAGTGSLGEDVALVDESPLSADGIRSASFNVIDNFPDASAGGDGLGSTSYALALSTQSIASGLFTLGTDGAAGDPILLYQQADGTVIGYTGADPEAPDAVYFTIAVNNDPTDATNDADGVFGDVTFTQLDNVWHPDAGDNSDGEYDEPVSLALPEGETIDVVLTVTDADGDFDTASFDIAGAFTIEDDGPEAGTGSLGEDVALVDESPLAPGGDGIRSASFNVIDNFTGSDFGTDGAGSTSYALALSTQSIASGLFTLGTDGAAGDPILLYQQADGTVIGYTGADPEAPDAVYFTIAVNNDPTDATNDADGVFGDVTFTQLDNVWHPDAGDNSDGEYDEPVSLALPEGETIDVVLTVTDADGDFDTASFDIAGAFTIEDDGP</sequence>